<evidence type="ECO:0000256" key="5">
    <source>
        <dbReference type="ARBA" id="ARBA00023284"/>
    </source>
</evidence>
<dbReference type="EMBL" id="UGGQ01000006">
    <property type="protein sequence ID" value="STO16403.1"/>
    <property type="molecule type" value="Genomic_DNA"/>
</dbReference>
<dbReference type="Proteomes" id="UP001209486">
    <property type="component" value="Unassembled WGS sequence"/>
</dbReference>
<dbReference type="PIRSF" id="PIRSF000239">
    <property type="entry name" value="AHPC"/>
    <property type="match status" value="1"/>
</dbReference>
<dbReference type="InterPro" id="IPR036249">
    <property type="entry name" value="Thioredoxin-like_sf"/>
</dbReference>
<evidence type="ECO:0000256" key="4">
    <source>
        <dbReference type="ARBA" id="ARBA00023002"/>
    </source>
</evidence>
<dbReference type="GO" id="GO:0033554">
    <property type="term" value="P:cellular response to stress"/>
    <property type="evidence" value="ECO:0007669"/>
    <property type="project" value="TreeGrafter"/>
</dbReference>
<dbReference type="SUPFAM" id="SSF52833">
    <property type="entry name" value="Thioredoxin-like"/>
    <property type="match status" value="1"/>
</dbReference>
<dbReference type="RefSeq" id="WP_004013638.1">
    <property type="nucleotide sequence ID" value="NZ_CAMPNB010000016.1"/>
</dbReference>
<dbReference type="InterPro" id="IPR050217">
    <property type="entry name" value="Peroxiredoxin"/>
</dbReference>
<dbReference type="OrthoDB" id="9812811at2"/>
<evidence type="ECO:0000313" key="14">
    <source>
        <dbReference type="Proteomes" id="UP000582487"/>
    </source>
</evidence>
<comment type="similarity">
    <text evidence="1">Belongs to the peroxiredoxin family. AhpC/Prx1 subfamily.</text>
</comment>
<dbReference type="InterPro" id="IPR024706">
    <property type="entry name" value="Peroxiredoxin_AhpC-typ"/>
</dbReference>
<evidence type="ECO:0000256" key="1">
    <source>
        <dbReference type="ARBA" id="ARBA00009796"/>
    </source>
</evidence>
<evidence type="ECO:0000313" key="12">
    <source>
        <dbReference type="Proteomes" id="UP000255284"/>
    </source>
</evidence>
<evidence type="ECO:0000313" key="15">
    <source>
        <dbReference type="Proteomes" id="UP001209486"/>
    </source>
</evidence>
<organism evidence="11 12">
    <name type="scientific">Mobiluncus mulieris</name>
    <dbReference type="NCBI Taxonomy" id="2052"/>
    <lineage>
        <taxon>Bacteria</taxon>
        <taxon>Bacillati</taxon>
        <taxon>Actinomycetota</taxon>
        <taxon>Actinomycetes</taxon>
        <taxon>Actinomycetales</taxon>
        <taxon>Actinomycetaceae</taxon>
        <taxon>Mobiluncus</taxon>
    </lineage>
</organism>
<dbReference type="Gene3D" id="3.40.30.10">
    <property type="entry name" value="Glutaredoxin"/>
    <property type="match status" value="1"/>
</dbReference>
<dbReference type="PANTHER" id="PTHR10681">
    <property type="entry name" value="THIOREDOXIN PEROXIDASE"/>
    <property type="match status" value="1"/>
</dbReference>
<dbReference type="CDD" id="cd03015">
    <property type="entry name" value="PRX_Typ2cys"/>
    <property type="match status" value="1"/>
</dbReference>
<comment type="caution">
    <text evidence="11">The sequence shown here is derived from an EMBL/GenBank/DDBJ whole genome shotgun (WGS) entry which is preliminary data.</text>
</comment>
<dbReference type="EMBL" id="JABCUS010000005">
    <property type="protein sequence ID" value="NMX02945.1"/>
    <property type="molecule type" value="Genomic_DNA"/>
</dbReference>
<evidence type="ECO:0000256" key="2">
    <source>
        <dbReference type="ARBA" id="ARBA00022559"/>
    </source>
</evidence>
<dbReference type="GO" id="GO:0045454">
    <property type="term" value="P:cell redox homeostasis"/>
    <property type="evidence" value="ECO:0007669"/>
    <property type="project" value="TreeGrafter"/>
</dbReference>
<keyword evidence="4 11" id="KW-0560">Oxidoreductase</keyword>
<dbReference type="AlphaFoldDB" id="A0A2J9KN53"/>
<evidence type="ECO:0000313" key="10">
    <source>
        <dbReference type="EMBL" id="NMX02945.1"/>
    </source>
</evidence>
<dbReference type="PROSITE" id="PS51352">
    <property type="entry name" value="THIOREDOXIN_2"/>
    <property type="match status" value="1"/>
</dbReference>
<dbReference type="GO" id="GO:0042744">
    <property type="term" value="P:hydrogen peroxide catabolic process"/>
    <property type="evidence" value="ECO:0007669"/>
    <property type="project" value="TreeGrafter"/>
</dbReference>
<reference evidence="8 15" key="2">
    <citation type="submission" date="2019-08" db="EMBL/GenBank/DDBJ databases">
        <title>Comparison of rpoB and gyrB Sequences from Mobiluncus Species and Development of a Multiplex PCR Method for Clinical Detection of Mobiluncus curtisii and Mobiluncus mulieris.</title>
        <authorList>
            <person name="Yang L."/>
            <person name="Shen Y."/>
            <person name="Xu G."/>
            <person name="Shu L.-B."/>
            <person name="Hu J."/>
            <person name="Zhang R."/>
            <person name="Wang Y."/>
            <person name="Zhou H.-W."/>
            <person name="Zhang X."/>
        </authorList>
    </citation>
    <scope>NUCLEOTIDE SEQUENCE [LARGE SCALE GENOMIC DNA]</scope>
    <source>
        <strain evidence="8 15">M26</strain>
    </source>
</reference>
<dbReference type="Proteomes" id="UP000582487">
    <property type="component" value="Unassembled WGS sequence"/>
</dbReference>
<evidence type="ECO:0000256" key="6">
    <source>
        <dbReference type="PIRSR" id="PIRSR000239-1"/>
    </source>
</evidence>
<dbReference type="GO" id="GO:0008379">
    <property type="term" value="F:thioredoxin peroxidase activity"/>
    <property type="evidence" value="ECO:0007669"/>
    <property type="project" value="TreeGrafter"/>
</dbReference>
<evidence type="ECO:0000313" key="13">
    <source>
        <dbReference type="Proteomes" id="UP000575397"/>
    </source>
</evidence>
<protein>
    <submittedName>
        <fullName evidence="11">Alkyl hydroperoxide reductase subunit C</fullName>
        <ecNumber evidence="11">1.11.1.15</ecNumber>
    </submittedName>
    <submittedName>
        <fullName evidence="8">Peroxiredoxin</fullName>
    </submittedName>
</protein>
<keyword evidence="3" id="KW-0049">Antioxidant</keyword>
<feature type="active site" description="Cysteine sulfenic acid (-SOH) intermediate; for peroxidase activity" evidence="6">
    <location>
        <position position="62"/>
    </location>
</feature>
<keyword evidence="2 11" id="KW-0575">Peroxidase</keyword>
<name>A0A2J9KN53_9ACTO</name>
<dbReference type="InterPro" id="IPR000866">
    <property type="entry name" value="AhpC/TSA"/>
</dbReference>
<evidence type="ECO:0000259" key="7">
    <source>
        <dbReference type="PROSITE" id="PS51352"/>
    </source>
</evidence>
<dbReference type="Proteomes" id="UP000255284">
    <property type="component" value="Unassembled WGS sequence"/>
</dbReference>
<gene>
    <name evidence="8" type="ORF">FYZ43_00670</name>
    <name evidence="9" type="ORF">HHJ74_05925</name>
    <name evidence="10" type="ORF">HHJ77_03095</name>
    <name evidence="11" type="ORF">NCTC11819_00970</name>
</gene>
<dbReference type="InterPro" id="IPR013766">
    <property type="entry name" value="Thioredoxin_domain"/>
</dbReference>
<feature type="domain" description="Thioredoxin" evidence="7">
    <location>
        <begin position="4"/>
        <end position="171"/>
    </location>
</feature>
<accession>A0A2J9KN53</accession>
<reference evidence="11 12" key="1">
    <citation type="submission" date="2018-06" db="EMBL/GenBank/DDBJ databases">
        <authorList>
            <consortium name="Pathogen Informatics"/>
            <person name="Doyle S."/>
        </authorList>
    </citation>
    <scope>NUCLEOTIDE SEQUENCE [LARGE SCALE GENOMIC DNA]</scope>
    <source>
        <strain evidence="11 12">NCTC11819</strain>
    </source>
</reference>
<dbReference type="GO" id="GO:0006979">
    <property type="term" value="P:response to oxidative stress"/>
    <property type="evidence" value="ECO:0007669"/>
    <property type="project" value="TreeGrafter"/>
</dbReference>
<proteinExistence type="inferred from homology"/>
<keyword evidence="5" id="KW-0676">Redox-active center</keyword>
<dbReference type="Pfam" id="PF00578">
    <property type="entry name" value="AhpC-TSA"/>
    <property type="match status" value="1"/>
</dbReference>
<dbReference type="EC" id="1.11.1.15" evidence="11"/>
<sequence length="200" mass="22264">MAVLTVGDDFPQYDFQAVVGGVLADLPVNREEDYFCRVSSADVKKDQWRLVVMWPKDFTFVCPTELAGIAEIYDELKKRNCEVVAVNTDSEYVHLAWRSKDELLRSIPFPLATDPKHDFLKTVGVLNVEGVCDRASFLVDPNNKIQFVCVDADSVGRNAKELLRQLDALQSGGLTSCGWHPGEPTLDVFKAATNLVSLNL</sequence>
<dbReference type="EMBL" id="JABCUV010000005">
    <property type="protein sequence ID" value="NMW93235.1"/>
    <property type="molecule type" value="Genomic_DNA"/>
</dbReference>
<dbReference type="GO" id="GO:0005829">
    <property type="term" value="C:cytosol"/>
    <property type="evidence" value="ECO:0007669"/>
    <property type="project" value="TreeGrafter"/>
</dbReference>
<evidence type="ECO:0000313" key="9">
    <source>
        <dbReference type="EMBL" id="NMW93235.1"/>
    </source>
</evidence>
<dbReference type="Proteomes" id="UP000575397">
    <property type="component" value="Unassembled WGS sequence"/>
</dbReference>
<dbReference type="EMBL" id="VSZY01000001">
    <property type="protein sequence ID" value="MCU9967958.1"/>
    <property type="molecule type" value="Genomic_DNA"/>
</dbReference>
<evidence type="ECO:0000313" key="11">
    <source>
        <dbReference type="EMBL" id="STO16403.1"/>
    </source>
</evidence>
<evidence type="ECO:0000313" key="8">
    <source>
        <dbReference type="EMBL" id="MCU9967958.1"/>
    </source>
</evidence>
<dbReference type="GeneID" id="61168953"/>
<dbReference type="PANTHER" id="PTHR10681:SF121">
    <property type="entry name" value="ALKYL HYDROPEROXIDE REDUCTASE C"/>
    <property type="match status" value="1"/>
</dbReference>
<reference evidence="13 14" key="3">
    <citation type="submission" date="2020-04" db="EMBL/GenBank/DDBJ databases">
        <title>Antimicrobial susceptibility and clonality of vaginal-derived multi-drug resistant Mobiluncus isolates in China.</title>
        <authorList>
            <person name="Zhang X."/>
        </authorList>
    </citation>
    <scope>NUCLEOTIDE SEQUENCE [LARGE SCALE GENOMIC DNA]</scope>
    <source>
        <strain evidence="10 13">12</strain>
        <strain evidence="9 14">7</strain>
    </source>
</reference>
<evidence type="ECO:0000256" key="3">
    <source>
        <dbReference type="ARBA" id="ARBA00022862"/>
    </source>
</evidence>